<dbReference type="EMBL" id="SLWL01000003">
    <property type="protein sequence ID" value="TCO14622.1"/>
    <property type="molecule type" value="Genomic_DNA"/>
</dbReference>
<dbReference type="PROSITE" id="PS51192">
    <property type="entry name" value="HELICASE_ATP_BIND_1"/>
    <property type="match status" value="1"/>
</dbReference>
<organism evidence="14 15">
    <name type="scientific">Camelimonas lactis</name>
    <dbReference type="NCBI Taxonomy" id="659006"/>
    <lineage>
        <taxon>Bacteria</taxon>
        <taxon>Pseudomonadati</taxon>
        <taxon>Pseudomonadota</taxon>
        <taxon>Alphaproteobacteria</taxon>
        <taxon>Hyphomicrobiales</taxon>
        <taxon>Chelatococcaceae</taxon>
        <taxon>Camelimonas</taxon>
    </lineage>
</organism>
<dbReference type="InterPro" id="IPR042115">
    <property type="entry name" value="PriA_3primeBD_sf"/>
</dbReference>
<evidence type="ECO:0000256" key="7">
    <source>
        <dbReference type="ARBA" id="ARBA00022833"/>
    </source>
</evidence>
<keyword evidence="5 12" id="KW-0378">Hydrolase</keyword>
<dbReference type="GO" id="GO:0016887">
    <property type="term" value="F:ATP hydrolysis activity"/>
    <property type="evidence" value="ECO:0007669"/>
    <property type="project" value="RHEA"/>
</dbReference>
<dbReference type="NCBIfam" id="TIGR00595">
    <property type="entry name" value="priA"/>
    <property type="match status" value="1"/>
</dbReference>
<dbReference type="EC" id="5.6.2.4" evidence="12"/>
<comment type="catalytic activity">
    <reaction evidence="11 12">
        <text>ATP + H2O = ADP + phosphate + H(+)</text>
        <dbReference type="Rhea" id="RHEA:13065"/>
        <dbReference type="ChEBI" id="CHEBI:15377"/>
        <dbReference type="ChEBI" id="CHEBI:15378"/>
        <dbReference type="ChEBI" id="CHEBI:30616"/>
        <dbReference type="ChEBI" id="CHEBI:43474"/>
        <dbReference type="ChEBI" id="CHEBI:456216"/>
        <dbReference type="EC" id="5.6.2.4"/>
    </reaction>
</comment>
<reference evidence="14 15" key="1">
    <citation type="submission" date="2019-03" db="EMBL/GenBank/DDBJ databases">
        <title>Genomic Encyclopedia of Type Strains, Phase IV (KMG-IV): sequencing the most valuable type-strain genomes for metagenomic binning, comparative biology and taxonomic classification.</title>
        <authorList>
            <person name="Goeker M."/>
        </authorList>
    </citation>
    <scope>NUCLEOTIDE SEQUENCE [LARGE SCALE GENOMIC DNA]</scope>
    <source>
        <strain evidence="14 15">DSM 22958</strain>
    </source>
</reference>
<dbReference type="InterPro" id="IPR040498">
    <property type="entry name" value="PriA_CRR"/>
</dbReference>
<dbReference type="InterPro" id="IPR005259">
    <property type="entry name" value="PriA"/>
</dbReference>
<dbReference type="AlphaFoldDB" id="A0A4R2GVG9"/>
<keyword evidence="7 12" id="KW-0862">Zinc</keyword>
<dbReference type="GO" id="GO:0006302">
    <property type="term" value="P:double-strand break repair"/>
    <property type="evidence" value="ECO:0007669"/>
    <property type="project" value="InterPro"/>
</dbReference>
<dbReference type="GO" id="GO:0006310">
    <property type="term" value="P:DNA recombination"/>
    <property type="evidence" value="ECO:0007669"/>
    <property type="project" value="InterPro"/>
</dbReference>
<dbReference type="GO" id="GO:0006270">
    <property type="term" value="P:DNA replication initiation"/>
    <property type="evidence" value="ECO:0007669"/>
    <property type="project" value="TreeGrafter"/>
</dbReference>
<keyword evidence="9 12" id="KW-0238">DNA-binding</keyword>
<dbReference type="Pfam" id="PF18319">
    <property type="entry name" value="Zn_ribbon_PriA"/>
    <property type="match status" value="1"/>
</dbReference>
<comment type="function">
    <text evidence="12">Initiates the restart of stalled replication forks, which reloads the replicative helicase on sites other than the origin of replication. Recognizes and binds to abandoned replication forks and remodels them to uncover a helicase loading site. Promotes assembly of the primosome at these replication forks.</text>
</comment>
<keyword evidence="8 12" id="KW-0067">ATP-binding</keyword>
<dbReference type="GO" id="GO:0008270">
    <property type="term" value="F:zinc ion binding"/>
    <property type="evidence" value="ECO:0007669"/>
    <property type="project" value="UniProtKB-UniRule"/>
</dbReference>
<dbReference type="InterPro" id="IPR027417">
    <property type="entry name" value="P-loop_NTPase"/>
</dbReference>
<keyword evidence="2 12" id="KW-0235">DNA replication</keyword>
<feature type="binding site" evidence="12">
    <location>
        <position position="461"/>
    </location>
    <ligand>
        <name>Zn(2+)</name>
        <dbReference type="ChEBI" id="CHEBI:29105"/>
        <label>2</label>
    </ligand>
</feature>
<evidence type="ECO:0000256" key="10">
    <source>
        <dbReference type="ARBA" id="ARBA00023235"/>
    </source>
</evidence>
<dbReference type="GO" id="GO:1990077">
    <property type="term" value="C:primosome complex"/>
    <property type="evidence" value="ECO:0007669"/>
    <property type="project" value="UniProtKB-UniRule"/>
</dbReference>
<dbReference type="Pfam" id="PF17764">
    <property type="entry name" value="PriA_3primeBD"/>
    <property type="match status" value="1"/>
</dbReference>
<dbReference type="GO" id="GO:0006269">
    <property type="term" value="P:DNA replication, synthesis of primer"/>
    <property type="evidence" value="ECO:0007669"/>
    <property type="project" value="UniProtKB-KW"/>
</dbReference>
<dbReference type="InterPro" id="IPR041222">
    <property type="entry name" value="PriA_3primeBD"/>
</dbReference>
<dbReference type="Pfam" id="PF00270">
    <property type="entry name" value="DEAD"/>
    <property type="match status" value="1"/>
</dbReference>
<sequence>MMNADDPDQKPALAAHDEAQAGAPAIVDVLAPLALDMVWSYLAPPDLALAAGDIVRIPFGSREAIGVVWAVHPPGATVGGRKLKTVSGRYDVPSLPDGLRTLLDWIARYTLAPRGQVLRLALRHPEKLPPEAPRVAVAATGRLPARLTPARRRALAALDGHDAMSRKGLAVAAGVSLAVINGLIDDGSLETRVLPDTPAPAPDPEFAPAALSDGQAGAAASLRAAVADGQFGVTLIEGVTGSGKTEVFFEAIAEALRQGRQALVMMPEIALTAQFLDRFAARFGVRPAEWHSGVSPRQRERIHAGAASGEIQVVTGARSALFLPFSKLGLIVVDEEHEAAYKQEDGVHYHARDMAVVRGRIERCHVALASATPSIESRVNAMRGRYGHLRLPERFGQRAMPRLSAIDLRKQAPPKGRWLSAPLVEAARETLARDEQALFYLNRRGYAPLTLCRSCGHRFQCPNCSASLVEHRFRRALICHHCGHAERRPDACPACGEVDALVPAGPGVERLAEEVAALFPGVPAITLSSDLAGGSERMRKELDAVAAGDFRIIIGTQLVAKGHNFPRLTLVGVVDADVGLATGDPRGAERTFQMLQQVTGRAGRGDAPGRAILQTHQPEHPVMTALLSGQSERFYAEEIAAREAAGLAPFGRLAAIIVAGPDRQATEAHAQALARAAHAAPNASGDLVVLGPAEAPLAIVRGMHRFRLLIKSARNTDLQGFLRAVLAATSAPAARIRVTVDVDPQSFF</sequence>
<evidence type="ECO:0000313" key="14">
    <source>
        <dbReference type="EMBL" id="TCO14622.1"/>
    </source>
</evidence>
<dbReference type="InterPro" id="IPR001650">
    <property type="entry name" value="Helicase_C-like"/>
</dbReference>
<feature type="domain" description="Helicase ATP-binding" evidence="13">
    <location>
        <begin position="225"/>
        <end position="391"/>
    </location>
</feature>
<proteinExistence type="inferred from homology"/>
<keyword evidence="15" id="KW-1185">Reference proteome</keyword>
<feature type="binding site" evidence="12">
    <location>
        <position position="482"/>
    </location>
    <ligand>
        <name>Zn(2+)</name>
        <dbReference type="ChEBI" id="CHEBI:29105"/>
        <label>2</label>
    </ligand>
</feature>
<evidence type="ECO:0000256" key="12">
    <source>
        <dbReference type="HAMAP-Rule" id="MF_00983"/>
    </source>
</evidence>
<dbReference type="SMART" id="SM00487">
    <property type="entry name" value="DEXDc"/>
    <property type="match status" value="1"/>
</dbReference>
<dbReference type="HAMAP" id="MF_00983">
    <property type="entry name" value="PriA"/>
    <property type="match status" value="1"/>
</dbReference>
<dbReference type="GO" id="GO:0043138">
    <property type="term" value="F:3'-5' DNA helicase activity"/>
    <property type="evidence" value="ECO:0007669"/>
    <property type="project" value="UniProtKB-EC"/>
</dbReference>
<name>A0A4R2GVG9_9HYPH</name>
<evidence type="ECO:0000256" key="2">
    <source>
        <dbReference type="ARBA" id="ARBA00022705"/>
    </source>
</evidence>
<comment type="caution">
    <text evidence="14">The sequence shown here is derived from an EMBL/GenBank/DDBJ whole genome shotgun (WGS) entry which is preliminary data.</text>
</comment>
<dbReference type="SMART" id="SM00490">
    <property type="entry name" value="HELICc"/>
    <property type="match status" value="1"/>
</dbReference>
<dbReference type="GO" id="GO:0003677">
    <property type="term" value="F:DNA binding"/>
    <property type="evidence" value="ECO:0007669"/>
    <property type="project" value="UniProtKB-UniRule"/>
</dbReference>
<evidence type="ECO:0000256" key="6">
    <source>
        <dbReference type="ARBA" id="ARBA00022806"/>
    </source>
</evidence>
<accession>A0A4R2GVG9</accession>
<dbReference type="Gene3D" id="3.40.50.300">
    <property type="entry name" value="P-loop containing nucleotide triphosphate hydrolases"/>
    <property type="match status" value="2"/>
</dbReference>
<keyword evidence="6 12" id="KW-0347">Helicase</keyword>
<comment type="subunit">
    <text evidence="12">Component of the replication restart primosome.</text>
</comment>
<dbReference type="GO" id="GO:0005524">
    <property type="term" value="F:ATP binding"/>
    <property type="evidence" value="ECO:0007669"/>
    <property type="project" value="UniProtKB-UniRule"/>
</dbReference>
<evidence type="ECO:0000256" key="4">
    <source>
        <dbReference type="ARBA" id="ARBA00022741"/>
    </source>
</evidence>
<comment type="catalytic activity">
    <reaction evidence="12">
        <text>Couples ATP hydrolysis with the unwinding of duplex DNA by translocating in the 3'-5' direction.</text>
        <dbReference type="EC" id="5.6.2.4"/>
    </reaction>
</comment>
<dbReference type="PANTHER" id="PTHR30580">
    <property type="entry name" value="PRIMOSOMAL PROTEIN N"/>
    <property type="match status" value="1"/>
</dbReference>
<evidence type="ECO:0000256" key="8">
    <source>
        <dbReference type="ARBA" id="ARBA00022840"/>
    </source>
</evidence>
<feature type="binding site" evidence="12">
    <location>
        <position position="495"/>
    </location>
    <ligand>
        <name>Zn(2+)</name>
        <dbReference type="ChEBI" id="CHEBI:29105"/>
        <label>1</label>
    </ligand>
</feature>
<keyword evidence="10 12" id="KW-0413">Isomerase</keyword>
<comment type="cofactor">
    <cofactor evidence="12">
        <name>Zn(2+)</name>
        <dbReference type="ChEBI" id="CHEBI:29105"/>
    </cofactor>
    <text evidence="12">Binds 2 zinc ions per subunit.</text>
</comment>
<feature type="binding site" evidence="12">
    <location>
        <position position="479"/>
    </location>
    <ligand>
        <name>Zn(2+)</name>
        <dbReference type="ChEBI" id="CHEBI:29105"/>
        <label>2</label>
    </ligand>
</feature>
<evidence type="ECO:0000313" key="15">
    <source>
        <dbReference type="Proteomes" id="UP000294881"/>
    </source>
</evidence>
<dbReference type="CDD" id="cd17929">
    <property type="entry name" value="DEXHc_priA"/>
    <property type="match status" value="1"/>
</dbReference>
<evidence type="ECO:0000259" key="13">
    <source>
        <dbReference type="PROSITE" id="PS51192"/>
    </source>
</evidence>
<comment type="similarity">
    <text evidence="12">Belongs to the helicase family. PriA subfamily.</text>
</comment>
<evidence type="ECO:0000256" key="3">
    <source>
        <dbReference type="ARBA" id="ARBA00022723"/>
    </source>
</evidence>
<feature type="binding site" evidence="12">
    <location>
        <position position="464"/>
    </location>
    <ligand>
        <name>Zn(2+)</name>
        <dbReference type="ChEBI" id="CHEBI:29105"/>
        <label>2</label>
    </ligand>
</feature>
<evidence type="ECO:0000256" key="11">
    <source>
        <dbReference type="ARBA" id="ARBA00048988"/>
    </source>
</evidence>
<dbReference type="InterPro" id="IPR041236">
    <property type="entry name" value="PriA_C"/>
</dbReference>
<dbReference type="Gene3D" id="3.40.1440.60">
    <property type="entry name" value="PriA, 3(prime) DNA-binding domain"/>
    <property type="match status" value="1"/>
</dbReference>
<gene>
    <name evidence="12" type="primary">priA</name>
    <name evidence="14" type="ORF">EV666_103130</name>
</gene>
<evidence type="ECO:0000256" key="9">
    <source>
        <dbReference type="ARBA" id="ARBA00023125"/>
    </source>
</evidence>
<dbReference type="FunFam" id="3.40.50.300:FF:000489">
    <property type="entry name" value="Primosome assembly protein PriA"/>
    <property type="match status" value="1"/>
</dbReference>
<feature type="binding site" evidence="12">
    <location>
        <position position="455"/>
    </location>
    <ligand>
        <name>Zn(2+)</name>
        <dbReference type="ChEBI" id="CHEBI:29105"/>
        <label>1</label>
    </ligand>
</feature>
<protein>
    <recommendedName>
        <fullName evidence="12">Replication restart protein PriA</fullName>
    </recommendedName>
    <alternativeName>
        <fullName evidence="12">ATP-dependent DNA helicase PriA</fullName>
        <ecNumber evidence="12">5.6.2.4</ecNumber>
    </alternativeName>
    <alternativeName>
        <fullName evidence="12">DNA 3'-5' helicase PriA</fullName>
    </alternativeName>
</protein>
<evidence type="ECO:0000256" key="5">
    <source>
        <dbReference type="ARBA" id="ARBA00022801"/>
    </source>
</evidence>
<dbReference type="SUPFAM" id="SSF52540">
    <property type="entry name" value="P-loop containing nucleoside triphosphate hydrolases"/>
    <property type="match status" value="2"/>
</dbReference>
<dbReference type="InterPro" id="IPR011545">
    <property type="entry name" value="DEAD/DEAH_box_helicase_dom"/>
</dbReference>
<feature type="binding site" evidence="12">
    <location>
        <position position="492"/>
    </location>
    <ligand>
        <name>Zn(2+)</name>
        <dbReference type="ChEBI" id="CHEBI:29105"/>
        <label>1</label>
    </ligand>
</feature>
<dbReference type="Proteomes" id="UP000294881">
    <property type="component" value="Unassembled WGS sequence"/>
</dbReference>
<dbReference type="PANTHER" id="PTHR30580:SF0">
    <property type="entry name" value="PRIMOSOMAL PROTEIN N"/>
    <property type="match status" value="1"/>
</dbReference>
<evidence type="ECO:0000256" key="1">
    <source>
        <dbReference type="ARBA" id="ARBA00022515"/>
    </source>
</evidence>
<feature type="binding site" evidence="12">
    <location>
        <position position="452"/>
    </location>
    <ligand>
        <name>Zn(2+)</name>
        <dbReference type="ChEBI" id="CHEBI:29105"/>
        <label>1</label>
    </ligand>
</feature>
<dbReference type="InterPro" id="IPR014001">
    <property type="entry name" value="Helicase_ATP-bd"/>
</dbReference>
<dbReference type="NCBIfam" id="NF004070">
    <property type="entry name" value="PRK05580.2-2"/>
    <property type="match status" value="1"/>
</dbReference>
<keyword evidence="1 12" id="KW-0639">Primosome</keyword>
<dbReference type="Pfam" id="PF18074">
    <property type="entry name" value="PriA_C"/>
    <property type="match status" value="1"/>
</dbReference>
<keyword evidence="3 12" id="KW-0479">Metal-binding</keyword>
<keyword evidence="4 12" id="KW-0547">Nucleotide-binding</keyword>